<proteinExistence type="predicted"/>
<sequence length="121" mass="12640">NVPSIAHAGPPQMFPYAHANAYGAMPVYYNTPVVQSTPNAAVATATAAANVTGGPIVASTTGLPIGRHGQMTGQTSSTNRRNQQQQFMQGVAGMYVPGASQPYAQQLMSQYQVNSLDTTIV</sequence>
<dbReference type="EMBL" id="ADBV01018479">
    <property type="protein sequence ID" value="EJW71484.1"/>
    <property type="molecule type" value="Genomic_DNA"/>
</dbReference>
<reference evidence="3" key="1">
    <citation type="submission" date="2012-08" db="EMBL/GenBank/DDBJ databases">
        <title>The Genome Sequence of Wuchereria bancrofti.</title>
        <authorList>
            <person name="Nutman T.B."/>
            <person name="Fink D.L."/>
            <person name="Russ C."/>
            <person name="Young S."/>
            <person name="Zeng Q."/>
            <person name="Koehrsen M."/>
            <person name="Alvarado L."/>
            <person name="Berlin A."/>
            <person name="Chapman S.B."/>
            <person name="Chen Z."/>
            <person name="Freedman E."/>
            <person name="Gellesch M."/>
            <person name="Goldberg J."/>
            <person name="Griggs A."/>
            <person name="Gujja S."/>
            <person name="Heilman E.R."/>
            <person name="Heiman D."/>
            <person name="Hepburn T."/>
            <person name="Howarth C."/>
            <person name="Jen D."/>
            <person name="Larson L."/>
            <person name="Lewis B."/>
            <person name="Mehta T."/>
            <person name="Park D."/>
            <person name="Pearson M."/>
            <person name="Roberts A."/>
            <person name="Saif S."/>
            <person name="Shea T."/>
            <person name="Shenoy N."/>
            <person name="Sisk P."/>
            <person name="Stolte C."/>
            <person name="Sykes S."/>
            <person name="Walk T."/>
            <person name="White J."/>
            <person name="Yandava C."/>
            <person name="Haas B."/>
            <person name="Henn M.R."/>
            <person name="Nusbaum C."/>
            <person name="Birren B."/>
        </authorList>
    </citation>
    <scope>NUCLEOTIDE SEQUENCE [LARGE SCALE GENOMIC DNA]</scope>
    <source>
        <strain evidence="3">NA</strain>
    </source>
</reference>
<dbReference type="AlphaFoldDB" id="J9E7Y4"/>
<feature type="compositionally biased region" description="Polar residues" evidence="1">
    <location>
        <begin position="71"/>
        <end position="82"/>
    </location>
</feature>
<organism evidence="2 3">
    <name type="scientific">Wuchereria bancrofti</name>
    <dbReference type="NCBI Taxonomy" id="6293"/>
    <lineage>
        <taxon>Eukaryota</taxon>
        <taxon>Metazoa</taxon>
        <taxon>Ecdysozoa</taxon>
        <taxon>Nematoda</taxon>
        <taxon>Chromadorea</taxon>
        <taxon>Rhabditida</taxon>
        <taxon>Spirurina</taxon>
        <taxon>Spiruromorpha</taxon>
        <taxon>Filarioidea</taxon>
        <taxon>Onchocercidae</taxon>
        <taxon>Wuchereria</taxon>
    </lineage>
</organism>
<feature type="region of interest" description="Disordered" evidence="1">
    <location>
        <begin position="61"/>
        <end position="82"/>
    </location>
</feature>
<comment type="caution">
    <text evidence="2">The sequence shown here is derived from an EMBL/GenBank/DDBJ whole genome shotgun (WGS) entry which is preliminary data.</text>
</comment>
<evidence type="ECO:0000256" key="1">
    <source>
        <dbReference type="SAM" id="MobiDB-lite"/>
    </source>
</evidence>
<protein>
    <submittedName>
        <fullName evidence="2">Uncharacterized protein</fullName>
    </submittedName>
</protein>
<evidence type="ECO:0000313" key="3">
    <source>
        <dbReference type="Proteomes" id="UP000004810"/>
    </source>
</evidence>
<gene>
    <name evidence="2" type="ORF">WUBG_17608</name>
</gene>
<feature type="non-terminal residue" evidence="2">
    <location>
        <position position="1"/>
    </location>
</feature>
<evidence type="ECO:0000313" key="2">
    <source>
        <dbReference type="EMBL" id="EJW71484.1"/>
    </source>
</evidence>
<accession>J9E7Y4</accession>
<name>J9E7Y4_WUCBA</name>
<dbReference type="Proteomes" id="UP000004810">
    <property type="component" value="Unassembled WGS sequence"/>
</dbReference>